<reference evidence="3" key="1">
    <citation type="journal article" date="2019" name="Int. J. Syst. Evol. Microbiol.">
        <title>The Global Catalogue of Microorganisms (GCM) 10K type strain sequencing project: providing services to taxonomists for standard genome sequencing and annotation.</title>
        <authorList>
            <consortium name="The Broad Institute Genomics Platform"/>
            <consortium name="The Broad Institute Genome Sequencing Center for Infectious Disease"/>
            <person name="Wu L."/>
            <person name="Ma J."/>
        </authorList>
    </citation>
    <scope>NUCLEOTIDE SEQUENCE [LARGE SCALE GENOMIC DNA]</scope>
    <source>
        <strain evidence="3">JCM 31319</strain>
    </source>
</reference>
<feature type="domain" description="HTH cro/C1-type" evidence="1">
    <location>
        <begin position="72"/>
        <end position="125"/>
    </location>
</feature>
<protein>
    <submittedName>
        <fullName evidence="2">Helix-turn-helix transcriptional regulator</fullName>
    </submittedName>
</protein>
<name>A0ABW3SMZ7_9BACT</name>
<dbReference type="EMBL" id="JBHTLD010000007">
    <property type="protein sequence ID" value="MFD1184910.1"/>
    <property type="molecule type" value="Genomic_DNA"/>
</dbReference>
<dbReference type="Gene3D" id="1.10.260.40">
    <property type="entry name" value="lambda repressor-like DNA-binding domains"/>
    <property type="match status" value="1"/>
</dbReference>
<sequence length="131" mass="15177">MQIQLDKTTLPANDQQVRFRKVGESDWKEGVFIGEEENIFVDSLEGAGNPVGVWDVEEWEPLEQELTEGEKLRRHREKQGLTQAQYAAQVGFSRDATISDYELNRKPLPGFMKRIMQLEKEVEALRKGRTR</sequence>
<comment type="caution">
    <text evidence="2">The sequence shown here is derived from an EMBL/GenBank/DDBJ whole genome shotgun (WGS) entry which is preliminary data.</text>
</comment>
<dbReference type="Pfam" id="PF01381">
    <property type="entry name" value="HTH_3"/>
    <property type="match status" value="1"/>
</dbReference>
<evidence type="ECO:0000313" key="3">
    <source>
        <dbReference type="Proteomes" id="UP001597094"/>
    </source>
</evidence>
<accession>A0ABW3SMZ7</accession>
<organism evidence="2 3">
    <name type="scientific">Pontibacter rugosus</name>
    <dbReference type="NCBI Taxonomy" id="1745966"/>
    <lineage>
        <taxon>Bacteria</taxon>
        <taxon>Pseudomonadati</taxon>
        <taxon>Bacteroidota</taxon>
        <taxon>Cytophagia</taxon>
        <taxon>Cytophagales</taxon>
        <taxon>Hymenobacteraceae</taxon>
        <taxon>Pontibacter</taxon>
    </lineage>
</organism>
<dbReference type="InterPro" id="IPR010982">
    <property type="entry name" value="Lambda_DNA-bd_dom_sf"/>
</dbReference>
<keyword evidence="3" id="KW-1185">Reference proteome</keyword>
<dbReference type="InterPro" id="IPR001387">
    <property type="entry name" value="Cro/C1-type_HTH"/>
</dbReference>
<dbReference type="CDD" id="cd00093">
    <property type="entry name" value="HTH_XRE"/>
    <property type="match status" value="1"/>
</dbReference>
<gene>
    <name evidence="2" type="ORF">ACFQ2O_01745</name>
</gene>
<dbReference type="Proteomes" id="UP001597094">
    <property type="component" value="Unassembled WGS sequence"/>
</dbReference>
<evidence type="ECO:0000313" key="2">
    <source>
        <dbReference type="EMBL" id="MFD1184910.1"/>
    </source>
</evidence>
<dbReference type="RefSeq" id="WP_377522424.1">
    <property type="nucleotide sequence ID" value="NZ_JBHTLD010000007.1"/>
</dbReference>
<dbReference type="SUPFAM" id="SSF47413">
    <property type="entry name" value="lambda repressor-like DNA-binding domains"/>
    <property type="match status" value="1"/>
</dbReference>
<proteinExistence type="predicted"/>
<evidence type="ECO:0000259" key="1">
    <source>
        <dbReference type="PROSITE" id="PS50943"/>
    </source>
</evidence>
<dbReference type="PROSITE" id="PS50943">
    <property type="entry name" value="HTH_CROC1"/>
    <property type="match status" value="1"/>
</dbReference>
<dbReference type="SMART" id="SM00530">
    <property type="entry name" value="HTH_XRE"/>
    <property type="match status" value="1"/>
</dbReference>